<dbReference type="GO" id="GO:0016887">
    <property type="term" value="F:ATP hydrolysis activity"/>
    <property type="evidence" value="ECO:0007669"/>
    <property type="project" value="InterPro"/>
</dbReference>
<dbReference type="PANTHER" id="PTHR42759">
    <property type="entry name" value="MOXR FAMILY PROTEIN"/>
    <property type="match status" value="1"/>
</dbReference>
<dbReference type="InterPro" id="IPR011704">
    <property type="entry name" value="ATPase_dyneun-rel_AAA"/>
</dbReference>
<evidence type="ECO:0000259" key="1">
    <source>
        <dbReference type="Pfam" id="PF07728"/>
    </source>
</evidence>
<protein>
    <recommendedName>
        <fullName evidence="1">ATPase dynein-related AAA domain-containing protein</fullName>
    </recommendedName>
</protein>
<reference evidence="2 3" key="1">
    <citation type="submission" date="2020-08" db="EMBL/GenBank/DDBJ databases">
        <title>Sequencing the genomes of 1000 actinobacteria strains.</title>
        <authorList>
            <person name="Klenk H.-P."/>
        </authorList>
    </citation>
    <scope>NUCLEOTIDE SEQUENCE [LARGE SCALE GENOMIC DNA]</scope>
    <source>
        <strain evidence="2 3">DSM 44786</strain>
    </source>
</reference>
<dbReference type="GO" id="GO:0005524">
    <property type="term" value="F:ATP binding"/>
    <property type="evidence" value="ECO:0007669"/>
    <property type="project" value="InterPro"/>
</dbReference>
<accession>A0A7W7S6T2</accession>
<sequence length="412" mass="43648">MPRYPNSSQLDVAGELLALLRDTTTEPRPDSQLEALTLTVAADLPVLLWGEPGIGKTAALTQLAATLDLPLTTVIASVHEPSDFSGLPVIGDDPAEQGVPMAPPDWAVRLVRAGRGLLFLDELSTAPPAVQAALLRLVLERRIGSLQLPPGVRIVAAANPRASAADGWELSPPLANRFVHLQWTHDHEVVVRGLGGTWPQATLPRLDPERLAASVEFARRAVCGLLAARPGLVHRLPSNEARRGGPWPSPRSWEMALCLVAFATAAGSSREVLSLLVRGTVGDGPGLELLASLDRMDLPDPEELLADPAGAVLPERGDLRQAVLDGVVAAVHNRPSRDRWDSAWALLVRALETGAPDLVVVPATTLATLRCEAWPVPAAIEKLAGVVSLSQRADRTAARVQARVAVGAQAGR</sequence>
<dbReference type="AlphaFoldDB" id="A0A7W7S6T2"/>
<dbReference type="RefSeq" id="WP_184911271.1">
    <property type="nucleotide sequence ID" value="NZ_JACHJR010000001.1"/>
</dbReference>
<dbReference type="Gene3D" id="3.40.50.300">
    <property type="entry name" value="P-loop containing nucleotide triphosphate hydrolases"/>
    <property type="match status" value="1"/>
</dbReference>
<dbReference type="Pfam" id="PF07728">
    <property type="entry name" value="AAA_5"/>
    <property type="match status" value="1"/>
</dbReference>
<comment type="caution">
    <text evidence="2">The sequence shown here is derived from an EMBL/GenBank/DDBJ whole genome shotgun (WGS) entry which is preliminary data.</text>
</comment>
<dbReference type="SUPFAM" id="SSF52540">
    <property type="entry name" value="P-loop containing nucleoside triphosphate hydrolases"/>
    <property type="match status" value="1"/>
</dbReference>
<dbReference type="PANTHER" id="PTHR42759:SF1">
    <property type="entry name" value="MAGNESIUM-CHELATASE SUBUNIT CHLD"/>
    <property type="match status" value="1"/>
</dbReference>
<feature type="domain" description="ATPase dynein-related AAA" evidence="1">
    <location>
        <begin position="45"/>
        <end position="178"/>
    </location>
</feature>
<evidence type="ECO:0000313" key="3">
    <source>
        <dbReference type="Proteomes" id="UP000573327"/>
    </source>
</evidence>
<keyword evidence="3" id="KW-1185">Reference proteome</keyword>
<dbReference type="EMBL" id="JACHJR010000001">
    <property type="protein sequence ID" value="MBB4944974.1"/>
    <property type="molecule type" value="Genomic_DNA"/>
</dbReference>
<gene>
    <name evidence="2" type="ORF">F4556_000509</name>
</gene>
<name>A0A7W7S6T2_9ACTN</name>
<evidence type="ECO:0000313" key="2">
    <source>
        <dbReference type="EMBL" id="MBB4944974.1"/>
    </source>
</evidence>
<dbReference type="InterPro" id="IPR027417">
    <property type="entry name" value="P-loop_NTPase"/>
</dbReference>
<dbReference type="Proteomes" id="UP000573327">
    <property type="component" value="Unassembled WGS sequence"/>
</dbReference>
<organism evidence="2 3">
    <name type="scientific">Kitasatospora gansuensis</name>
    <dbReference type="NCBI Taxonomy" id="258050"/>
    <lineage>
        <taxon>Bacteria</taxon>
        <taxon>Bacillati</taxon>
        <taxon>Actinomycetota</taxon>
        <taxon>Actinomycetes</taxon>
        <taxon>Kitasatosporales</taxon>
        <taxon>Streptomycetaceae</taxon>
        <taxon>Kitasatospora</taxon>
    </lineage>
</organism>
<dbReference type="CDD" id="cd00009">
    <property type="entry name" value="AAA"/>
    <property type="match status" value="1"/>
</dbReference>
<dbReference type="InterPro" id="IPR050764">
    <property type="entry name" value="CbbQ/NirQ/NorQ/GpvN"/>
</dbReference>
<proteinExistence type="predicted"/>